<proteinExistence type="predicted"/>
<dbReference type="Gene3D" id="1.10.1790.20">
    <property type="match status" value="1"/>
</dbReference>
<organism evidence="1 2">
    <name type="scientific">Funneliformis geosporum</name>
    <dbReference type="NCBI Taxonomy" id="1117311"/>
    <lineage>
        <taxon>Eukaryota</taxon>
        <taxon>Fungi</taxon>
        <taxon>Fungi incertae sedis</taxon>
        <taxon>Mucoromycota</taxon>
        <taxon>Glomeromycotina</taxon>
        <taxon>Glomeromycetes</taxon>
        <taxon>Glomerales</taxon>
        <taxon>Glomeraceae</taxon>
        <taxon>Funneliformis</taxon>
    </lineage>
</organism>
<evidence type="ECO:0000313" key="2">
    <source>
        <dbReference type="Proteomes" id="UP001153678"/>
    </source>
</evidence>
<feature type="non-terminal residue" evidence="1">
    <location>
        <position position="1"/>
    </location>
</feature>
<dbReference type="Gene3D" id="2.40.50.100">
    <property type="match status" value="1"/>
</dbReference>
<dbReference type="EMBL" id="CAMKVN010002770">
    <property type="protein sequence ID" value="CAI2182556.1"/>
    <property type="molecule type" value="Genomic_DNA"/>
</dbReference>
<keyword evidence="2" id="KW-1185">Reference proteome</keyword>
<dbReference type="OrthoDB" id="35661at2759"/>
<protein>
    <submittedName>
        <fullName evidence="1">17343_t:CDS:1</fullName>
    </submittedName>
</protein>
<comment type="caution">
    <text evidence="1">The sequence shown here is derived from an EMBL/GenBank/DDBJ whole genome shotgun (WGS) entry which is preliminary data.</text>
</comment>
<name>A0A9W4WSC5_9GLOM</name>
<dbReference type="SUPFAM" id="SSF64484">
    <property type="entry name" value="beta and beta-prime subunits of DNA dependent RNA-polymerase"/>
    <property type="match status" value="1"/>
</dbReference>
<gene>
    <name evidence="1" type="ORF">FWILDA_LOCUS10639</name>
</gene>
<dbReference type="Proteomes" id="UP001153678">
    <property type="component" value="Unassembled WGS sequence"/>
</dbReference>
<dbReference type="AlphaFoldDB" id="A0A9W4WSC5"/>
<sequence>PEKGEKAILAKKTGKIISIEEDAVRQKDQAGKEIIYSLSKKNVRVNQGDMVKKGNKITRGSINLEEYLEITGRDICQNYIKEEIRNVYSNQGIRSFSRAELFLLIY</sequence>
<evidence type="ECO:0000313" key="1">
    <source>
        <dbReference type="EMBL" id="CAI2182556.1"/>
    </source>
</evidence>
<reference evidence="1" key="1">
    <citation type="submission" date="2022-08" db="EMBL/GenBank/DDBJ databases">
        <authorList>
            <person name="Kallberg Y."/>
            <person name="Tangrot J."/>
            <person name="Rosling A."/>
        </authorList>
    </citation>
    <scope>NUCLEOTIDE SEQUENCE</scope>
    <source>
        <strain evidence="1">Wild A</strain>
    </source>
</reference>
<accession>A0A9W4WSC5</accession>